<gene>
    <name evidence="2" type="ORF">ATK36_2989</name>
</gene>
<dbReference type="RefSeq" id="WP_098511952.1">
    <property type="nucleotide sequence ID" value="NZ_JBIAKZ010000055.1"/>
</dbReference>
<dbReference type="GO" id="GO:0003677">
    <property type="term" value="F:DNA binding"/>
    <property type="evidence" value="ECO:0007669"/>
    <property type="project" value="InterPro"/>
</dbReference>
<dbReference type="Gene3D" id="1.10.260.40">
    <property type="entry name" value="lambda repressor-like DNA-binding domains"/>
    <property type="match status" value="1"/>
</dbReference>
<dbReference type="Proteomes" id="UP000243542">
    <property type="component" value="Unassembled WGS sequence"/>
</dbReference>
<keyword evidence="3" id="KW-1185">Reference proteome</keyword>
<dbReference type="EMBL" id="PDJK01000002">
    <property type="protein sequence ID" value="PFG47923.1"/>
    <property type="molecule type" value="Genomic_DNA"/>
</dbReference>
<sequence length="396" mass="43717">MSDSNDLGRRIREIRSWRQLNLRTAADLAGISYSYLGQLERGERPVNNRQVLEALANALRVSPAELTDAPHVPGKQPDSQTHAALDAVEAALSEWLPGEIPDTPGRPWRQTVSDLDTLTHVLRPKSDYAGQVALLPSLITDLLHHAHGRHRDRALEGLMTAYYATGNVSGRLGRRQLSYLAGERVRASAELLDDREWLGVATWVRAQFLSSTSRQRQYKLALDAVDAPGARLESRGMGHLTAAMSAAARGDTDTAREHLDDAGKMADRVQVADSWGLATLNFTRANVGIWRVAIGTELGDGGKVAEVGRKVKWWSLPLSRQGAFWMDLGRGLMQDRRSREDGLRAILKAEALTPQQVRNNVFVREVVSDQLRRAQRDAGGRELRGLAWRMGVAPVG</sequence>
<evidence type="ECO:0000259" key="1">
    <source>
        <dbReference type="PROSITE" id="PS50943"/>
    </source>
</evidence>
<dbReference type="AlphaFoldDB" id="A0A2A9FAE2"/>
<dbReference type="PROSITE" id="PS50943">
    <property type="entry name" value="HTH_CROC1"/>
    <property type="match status" value="1"/>
</dbReference>
<accession>A0A2A9FAE2</accession>
<dbReference type="SMART" id="SM00530">
    <property type="entry name" value="HTH_XRE"/>
    <property type="match status" value="1"/>
</dbReference>
<name>A0A2A9FAE2_9PSEU</name>
<dbReference type="InterPro" id="IPR010982">
    <property type="entry name" value="Lambda_DNA-bd_dom_sf"/>
</dbReference>
<evidence type="ECO:0000313" key="3">
    <source>
        <dbReference type="Proteomes" id="UP000243542"/>
    </source>
</evidence>
<reference evidence="2 3" key="1">
    <citation type="submission" date="2017-10" db="EMBL/GenBank/DDBJ databases">
        <title>Sequencing the genomes of 1000 actinobacteria strains.</title>
        <authorList>
            <person name="Klenk H.-P."/>
        </authorList>
    </citation>
    <scope>NUCLEOTIDE SEQUENCE [LARGE SCALE GENOMIC DNA]</scope>
    <source>
        <strain evidence="2 3">DSM 46092</strain>
    </source>
</reference>
<dbReference type="InterPro" id="IPR001387">
    <property type="entry name" value="Cro/C1-type_HTH"/>
</dbReference>
<dbReference type="CDD" id="cd00093">
    <property type="entry name" value="HTH_XRE"/>
    <property type="match status" value="1"/>
</dbReference>
<comment type="caution">
    <text evidence="2">The sequence shown here is derived from an EMBL/GenBank/DDBJ whole genome shotgun (WGS) entry which is preliminary data.</text>
</comment>
<dbReference type="Pfam" id="PF13560">
    <property type="entry name" value="HTH_31"/>
    <property type="match status" value="1"/>
</dbReference>
<organism evidence="2 3">
    <name type="scientific">Amycolatopsis sulphurea</name>
    <dbReference type="NCBI Taxonomy" id="76022"/>
    <lineage>
        <taxon>Bacteria</taxon>
        <taxon>Bacillati</taxon>
        <taxon>Actinomycetota</taxon>
        <taxon>Actinomycetes</taxon>
        <taxon>Pseudonocardiales</taxon>
        <taxon>Pseudonocardiaceae</taxon>
        <taxon>Amycolatopsis</taxon>
    </lineage>
</organism>
<dbReference type="SUPFAM" id="SSF47413">
    <property type="entry name" value="lambda repressor-like DNA-binding domains"/>
    <property type="match status" value="1"/>
</dbReference>
<feature type="domain" description="HTH cro/C1-type" evidence="1">
    <location>
        <begin position="11"/>
        <end position="66"/>
    </location>
</feature>
<evidence type="ECO:0000313" key="2">
    <source>
        <dbReference type="EMBL" id="PFG47923.1"/>
    </source>
</evidence>
<protein>
    <submittedName>
        <fullName evidence="2">Helix-turn-helix protein</fullName>
    </submittedName>
</protein>
<proteinExistence type="predicted"/>